<dbReference type="InterPro" id="IPR008258">
    <property type="entry name" value="Transglycosylase_SLT_dom_1"/>
</dbReference>
<keyword evidence="5" id="KW-1185">Reference proteome</keyword>
<dbReference type="GO" id="GO:0016020">
    <property type="term" value="C:membrane"/>
    <property type="evidence" value="ECO:0007669"/>
    <property type="project" value="InterPro"/>
</dbReference>
<dbReference type="PROSITE" id="PS00922">
    <property type="entry name" value="TRANSGLYCOSYLASE"/>
    <property type="match status" value="1"/>
</dbReference>
<proteinExistence type="inferred from homology"/>
<dbReference type="AlphaFoldDB" id="A0A5M8FQT7"/>
<dbReference type="Proteomes" id="UP000322981">
    <property type="component" value="Unassembled WGS sequence"/>
</dbReference>
<evidence type="ECO:0000256" key="1">
    <source>
        <dbReference type="ARBA" id="ARBA00007734"/>
    </source>
</evidence>
<dbReference type="CDD" id="cd00254">
    <property type="entry name" value="LT-like"/>
    <property type="match status" value="1"/>
</dbReference>
<dbReference type="SUPFAM" id="SSF53955">
    <property type="entry name" value="Lysozyme-like"/>
    <property type="match status" value="1"/>
</dbReference>
<name>A0A5M8FQT7_9GAMM</name>
<evidence type="ECO:0000313" key="4">
    <source>
        <dbReference type="EMBL" id="KAA6184935.1"/>
    </source>
</evidence>
<evidence type="ECO:0000313" key="5">
    <source>
        <dbReference type="Proteomes" id="UP000322981"/>
    </source>
</evidence>
<dbReference type="InterPro" id="IPR023346">
    <property type="entry name" value="Lysozyme-like_dom_sf"/>
</dbReference>
<dbReference type="GO" id="GO:0008933">
    <property type="term" value="F:peptidoglycan lytic transglycosylase activity"/>
    <property type="evidence" value="ECO:0007669"/>
    <property type="project" value="InterPro"/>
</dbReference>
<feature type="region of interest" description="Disordered" evidence="2">
    <location>
        <begin position="47"/>
        <end position="71"/>
    </location>
</feature>
<evidence type="ECO:0000259" key="3">
    <source>
        <dbReference type="Pfam" id="PF01464"/>
    </source>
</evidence>
<comment type="similarity">
    <text evidence="1">Belongs to the transglycosylase Slt family.</text>
</comment>
<dbReference type="InterPro" id="IPR000189">
    <property type="entry name" value="Transglyc_AS"/>
</dbReference>
<protein>
    <submittedName>
        <fullName evidence="4">Lytic transglycosylase domain-containing protein</fullName>
    </submittedName>
</protein>
<evidence type="ECO:0000256" key="2">
    <source>
        <dbReference type="SAM" id="MobiDB-lite"/>
    </source>
</evidence>
<reference evidence="4 5" key="1">
    <citation type="submission" date="2019-09" db="EMBL/GenBank/DDBJ databases">
        <title>Whole-genome sequence of the purple sulfur bacterium Thiohalocapsa marina DSM 19078.</title>
        <authorList>
            <person name="Kyndt J.A."/>
            <person name="Meyer T.E."/>
        </authorList>
    </citation>
    <scope>NUCLEOTIDE SEQUENCE [LARGE SCALE GENOMIC DNA]</scope>
    <source>
        <strain evidence="4 5">DSM 19078</strain>
    </source>
</reference>
<gene>
    <name evidence="4" type="ORF">F2Q65_10365</name>
</gene>
<dbReference type="PANTHER" id="PTHR37423">
    <property type="entry name" value="SOLUBLE LYTIC MUREIN TRANSGLYCOSYLASE-RELATED"/>
    <property type="match status" value="1"/>
</dbReference>
<organism evidence="4 5">
    <name type="scientific">Thiohalocapsa marina</name>
    <dbReference type="NCBI Taxonomy" id="424902"/>
    <lineage>
        <taxon>Bacteria</taxon>
        <taxon>Pseudomonadati</taxon>
        <taxon>Pseudomonadota</taxon>
        <taxon>Gammaproteobacteria</taxon>
        <taxon>Chromatiales</taxon>
        <taxon>Chromatiaceae</taxon>
        <taxon>Thiohalocapsa</taxon>
    </lineage>
</organism>
<sequence length="271" mass="29228">MRLPVVVNVSSRECPAAVAPLAAGPFSVLLPVLLLLGMVCGAGSTQAMETGSVERSRTQALPQPPDRPRPTRARIDELIARYAKQHRLERGLVHAVVRAESNYDAHAVSPAGAVGLMQIMPETAADYGVGSVEALFDVQTNVRVGTRHLQRLVQQYGIGKAVMAYNAGEGALERHNGFVTYAETQQYTHRVLTAYLQLKGVEPYSPEARQVTGITLTPTMAGAGGRGSLQRGDLSRLSLRLRPLSGERMLVPAAAQAGPQRRPMFVIERTD</sequence>
<dbReference type="PANTHER" id="PTHR37423:SF2">
    <property type="entry name" value="MEMBRANE-BOUND LYTIC MUREIN TRANSGLYCOSYLASE C"/>
    <property type="match status" value="1"/>
</dbReference>
<feature type="domain" description="Transglycosylase SLT" evidence="3">
    <location>
        <begin position="78"/>
        <end position="177"/>
    </location>
</feature>
<dbReference type="EMBL" id="VWXX01000014">
    <property type="protein sequence ID" value="KAA6184935.1"/>
    <property type="molecule type" value="Genomic_DNA"/>
</dbReference>
<dbReference type="Pfam" id="PF01464">
    <property type="entry name" value="SLT"/>
    <property type="match status" value="1"/>
</dbReference>
<comment type="caution">
    <text evidence="4">The sequence shown here is derived from an EMBL/GenBank/DDBJ whole genome shotgun (WGS) entry which is preliminary data.</text>
</comment>
<dbReference type="OrthoDB" id="92254at2"/>
<dbReference type="GO" id="GO:0000270">
    <property type="term" value="P:peptidoglycan metabolic process"/>
    <property type="evidence" value="ECO:0007669"/>
    <property type="project" value="InterPro"/>
</dbReference>
<dbReference type="Gene3D" id="1.10.530.10">
    <property type="match status" value="1"/>
</dbReference>
<accession>A0A5M8FQT7</accession>